<proteinExistence type="predicted"/>
<feature type="region of interest" description="Disordered" evidence="5">
    <location>
        <begin position="214"/>
        <end position="247"/>
    </location>
</feature>
<dbReference type="Gene3D" id="1.25.40.20">
    <property type="entry name" value="Ankyrin repeat-containing domain"/>
    <property type="match status" value="2"/>
</dbReference>
<feature type="repeat" description="ANK" evidence="3">
    <location>
        <begin position="477"/>
        <end position="509"/>
    </location>
</feature>
<feature type="repeat" description="ANK" evidence="3">
    <location>
        <begin position="345"/>
        <end position="377"/>
    </location>
</feature>
<keyword evidence="2 3" id="KW-0040">ANK repeat</keyword>
<feature type="repeat" description="ANK" evidence="3">
    <location>
        <begin position="582"/>
        <end position="614"/>
    </location>
</feature>
<feature type="repeat" description="ANK" evidence="3">
    <location>
        <begin position="312"/>
        <end position="338"/>
    </location>
</feature>
<evidence type="ECO:0000256" key="3">
    <source>
        <dbReference type="PROSITE-ProRule" id="PRU00023"/>
    </source>
</evidence>
<dbReference type="EMBL" id="JAGPNK010000010">
    <property type="protein sequence ID" value="KAH7312488.1"/>
    <property type="molecule type" value="Genomic_DNA"/>
</dbReference>
<feature type="repeat" description="ANK" evidence="3">
    <location>
        <begin position="411"/>
        <end position="443"/>
    </location>
</feature>
<feature type="repeat" description="ANK" evidence="3">
    <location>
        <begin position="510"/>
        <end position="548"/>
    </location>
</feature>
<dbReference type="PANTHER" id="PTHR24126">
    <property type="entry name" value="ANKYRIN REPEAT, PH AND SEC7 DOMAIN CONTAINING PROTEIN SECG-RELATED"/>
    <property type="match status" value="1"/>
</dbReference>
<evidence type="ECO:0000256" key="2">
    <source>
        <dbReference type="ARBA" id="ARBA00023043"/>
    </source>
</evidence>
<dbReference type="Pfam" id="PF12796">
    <property type="entry name" value="Ank_2"/>
    <property type="match status" value="3"/>
</dbReference>
<dbReference type="PROSITE" id="PS50297">
    <property type="entry name" value="ANK_REP_REGION"/>
    <property type="match status" value="6"/>
</dbReference>
<evidence type="ECO:0000256" key="5">
    <source>
        <dbReference type="SAM" id="MobiDB-lite"/>
    </source>
</evidence>
<dbReference type="SMART" id="SM00248">
    <property type="entry name" value="ANK"/>
    <property type="match status" value="11"/>
</dbReference>
<dbReference type="Proteomes" id="UP000813444">
    <property type="component" value="Unassembled WGS sequence"/>
</dbReference>
<protein>
    <submittedName>
        <fullName evidence="6">Ankyrin repeat protein</fullName>
    </submittedName>
</protein>
<feature type="repeat" description="ANK" evidence="3">
    <location>
        <begin position="615"/>
        <end position="647"/>
    </location>
</feature>
<feature type="compositionally biased region" description="Low complexity" evidence="5">
    <location>
        <begin position="232"/>
        <end position="242"/>
    </location>
</feature>
<evidence type="ECO:0000256" key="4">
    <source>
        <dbReference type="SAM" id="Coils"/>
    </source>
</evidence>
<dbReference type="AlphaFoldDB" id="A0A8K0SHQ3"/>
<sequence length="663" mass="71138">MEMPSSTADPFDPPSPSASEMITDGFTPLAFTSLCSNITNRGIACVSELRAIIQNLAQDDHNIHLRSLADGLDSLSKKVEQLERALNAATVICQRLQNDLQQILSNCDTATGVLSKQIMRLQPANLIDIDWAFVLVYKELIQAQFHFLHYLARSLNTLESDQQKQFLALPRAAELRDQADSAFRLTKHLGTSILIHEEPNDAQDITLGVSSVSLGDGAAPPKSNDEPPPYSPADASSSPSSPNTALAEDVKACPSGSKGFSFSASFKALTSALRPKPDPLVSALCQAIKLGDERQVTGLLSQGANVNGRSEDGTLPLHCATVANQPSIARVLLSHGADWKSSGWTDLPPLFFAASVGNVEVAKAILERGARVDEKNISGQPYFVDVVSSANVAGVQFLLEHGANANASNLSGRPVIASAVRKNSLPLLEVLLRYGADVNACDMTGGSLLAIAGEQENLDMAYWLLEHGAKGNSRNLSGITVLADAISKRRLEFARKLLECGADPNAKDLYGQSALVMILRDDKIEYNDKVRMVELLLERGASPNHSDMVGRPALSYAIESGSPELVGLLVGFGAKNRITMPGGETPLLYAMERNSPEIVQLLLDGGVDPNMKDKRGRTPLIQALLTQDDDMVKMLRQYGADVQQEGVISPSVLASSMGRANLL</sequence>
<keyword evidence="1" id="KW-0677">Repeat</keyword>
<evidence type="ECO:0000313" key="6">
    <source>
        <dbReference type="EMBL" id="KAH7312488.1"/>
    </source>
</evidence>
<dbReference type="OrthoDB" id="20872at2759"/>
<keyword evidence="4" id="KW-0175">Coiled coil</keyword>
<name>A0A8K0SHQ3_9HYPO</name>
<dbReference type="PROSITE" id="PS50088">
    <property type="entry name" value="ANK_REPEAT"/>
    <property type="match status" value="7"/>
</dbReference>
<feature type="coiled-coil region" evidence="4">
    <location>
        <begin position="65"/>
        <end position="99"/>
    </location>
</feature>
<dbReference type="SUPFAM" id="SSF48403">
    <property type="entry name" value="Ankyrin repeat"/>
    <property type="match status" value="1"/>
</dbReference>
<gene>
    <name evidence="6" type="ORF">B0I35DRAFT_57728</name>
</gene>
<evidence type="ECO:0000256" key="1">
    <source>
        <dbReference type="ARBA" id="ARBA00022737"/>
    </source>
</evidence>
<comment type="caution">
    <text evidence="6">The sequence shown here is derived from an EMBL/GenBank/DDBJ whole genome shotgun (WGS) entry which is preliminary data.</text>
</comment>
<evidence type="ECO:0000313" key="7">
    <source>
        <dbReference type="Proteomes" id="UP000813444"/>
    </source>
</evidence>
<dbReference type="InterPro" id="IPR036770">
    <property type="entry name" value="Ankyrin_rpt-contain_sf"/>
</dbReference>
<accession>A0A8K0SHQ3</accession>
<reference evidence="6" key="1">
    <citation type="journal article" date="2021" name="Nat. Commun.">
        <title>Genetic determinants of endophytism in the Arabidopsis root mycobiome.</title>
        <authorList>
            <person name="Mesny F."/>
            <person name="Miyauchi S."/>
            <person name="Thiergart T."/>
            <person name="Pickel B."/>
            <person name="Atanasova L."/>
            <person name="Karlsson M."/>
            <person name="Huettel B."/>
            <person name="Barry K.W."/>
            <person name="Haridas S."/>
            <person name="Chen C."/>
            <person name="Bauer D."/>
            <person name="Andreopoulos W."/>
            <person name="Pangilinan J."/>
            <person name="LaButti K."/>
            <person name="Riley R."/>
            <person name="Lipzen A."/>
            <person name="Clum A."/>
            <person name="Drula E."/>
            <person name="Henrissat B."/>
            <person name="Kohler A."/>
            <person name="Grigoriev I.V."/>
            <person name="Martin F.M."/>
            <person name="Hacquard S."/>
        </authorList>
    </citation>
    <scope>NUCLEOTIDE SEQUENCE</scope>
    <source>
        <strain evidence="6">MPI-CAGE-CH-0235</strain>
    </source>
</reference>
<dbReference type="InterPro" id="IPR002110">
    <property type="entry name" value="Ankyrin_rpt"/>
</dbReference>
<keyword evidence="7" id="KW-1185">Reference proteome</keyword>
<organism evidence="6 7">
    <name type="scientific">Stachybotrys elegans</name>
    <dbReference type="NCBI Taxonomy" id="80388"/>
    <lineage>
        <taxon>Eukaryota</taxon>
        <taxon>Fungi</taxon>
        <taxon>Dikarya</taxon>
        <taxon>Ascomycota</taxon>
        <taxon>Pezizomycotina</taxon>
        <taxon>Sordariomycetes</taxon>
        <taxon>Hypocreomycetidae</taxon>
        <taxon>Hypocreales</taxon>
        <taxon>Stachybotryaceae</taxon>
        <taxon>Stachybotrys</taxon>
    </lineage>
</organism>